<evidence type="ECO:0000256" key="11">
    <source>
        <dbReference type="ARBA" id="ARBA00024330"/>
    </source>
</evidence>
<evidence type="ECO:0000256" key="6">
    <source>
        <dbReference type="ARBA" id="ARBA00022958"/>
    </source>
</evidence>
<keyword evidence="7 13" id="KW-0560">Oxidoreductase</keyword>
<dbReference type="CDD" id="cd04601">
    <property type="entry name" value="CBS_pair_IMPDH"/>
    <property type="match status" value="1"/>
</dbReference>
<evidence type="ECO:0000256" key="17">
    <source>
        <dbReference type="PROSITE-ProRule" id="PRU00703"/>
    </source>
</evidence>
<feature type="binding site" evidence="13">
    <location>
        <position position="550"/>
    </location>
    <ligand>
        <name>K(+)</name>
        <dbReference type="ChEBI" id="CHEBI:29103"/>
        <note>ligand shared between two tetrameric partners</note>
    </ligand>
</feature>
<keyword evidence="2 13" id="KW-0479">Metal-binding</keyword>
<dbReference type="GO" id="GO:0003938">
    <property type="term" value="F:IMP dehydrogenase activity"/>
    <property type="evidence" value="ECO:0007669"/>
    <property type="project" value="UniProtKB-UniRule"/>
</dbReference>
<dbReference type="SMART" id="SM00116">
    <property type="entry name" value="CBS"/>
    <property type="match status" value="2"/>
</dbReference>
<dbReference type="Pfam" id="PF00571">
    <property type="entry name" value="CBS"/>
    <property type="match status" value="2"/>
</dbReference>
<dbReference type="InterPro" id="IPR000644">
    <property type="entry name" value="CBS_dom"/>
</dbReference>
<comment type="subcellular location">
    <subcellularLocation>
        <location evidence="13">Cytoplasm</location>
    </subcellularLocation>
    <subcellularLocation>
        <location evidence="13">Nucleus</location>
    </subcellularLocation>
</comment>
<sequence>TKQMARQLPLMSGVDGEQPHPYGAYAHPMPHGHGHETAAQRYSATRIQAGYEPESMADYLISGGTGYVPEDGLTAQQLFSIGDGLTYNDFLILPGFIDFTSDEVDLTSALTRKITLKTPLISSPMDTVTESSMAIAMALMGGIGIIHHNCTSEFQANEVRKVKKFEQGFITDPVVMSPRHTVGDVFEAKICHGFSGIPVTETGKMGSKLVGIVTSRDIDFLSEKDHDRPLEEAMTKREDLVVAPAGVTLKEANDILQRSKKGKLPIVNDSDELVAIIARTDLKKNRDYPLASKDSRKQLLCGAAIGTRDDDKYRLDLLMQAGVDVVVLDSSQGNSVYQINMINYIKQKYPELQVVGGNVVTAAQAKNLIDAGVDALRVGMGCGSICITQEVMACGRPQGTSVYKVAEYARRFGVPVIADGGIQTVGHVVKALALGASTVMMGSLLAATTEAPGEYFFSDGVRLKKYRGMGSLDAMEKNNSQKRYFSEGDKVKVAQGVSGSVQDKGSIHKFVPYLIAGIQHGCQDIGAKSLSILRSMMYSGELKFEKRTMSAQMEGGVHGLHSYEKRLY</sequence>
<dbReference type="GO" id="GO:0006177">
    <property type="term" value="P:GMP biosynthetic process"/>
    <property type="evidence" value="ECO:0007669"/>
    <property type="project" value="UniProtKB-UniRule"/>
</dbReference>
<comment type="function">
    <text evidence="13">Catalyzes the conversion of inosine 5'-phosphate (IMP) to xanthosine 5'-phosphate (XMP), the first committed and rate-limiting step in the de novo synthesis of guanine nucleotides, and therefore plays an important role in the regulation of cell growth.</text>
</comment>
<dbReference type="HAMAP" id="MF_01964">
    <property type="entry name" value="IMPDH"/>
    <property type="match status" value="1"/>
</dbReference>
<feature type="binding site" evidence="13">
    <location>
        <begin position="419"/>
        <end position="421"/>
    </location>
    <ligand>
        <name>IMP</name>
        <dbReference type="ChEBI" id="CHEBI:58053"/>
    </ligand>
</feature>
<evidence type="ECO:0000256" key="4">
    <source>
        <dbReference type="ARBA" id="ARBA00022749"/>
    </source>
</evidence>
<evidence type="ECO:0000256" key="7">
    <source>
        <dbReference type="ARBA" id="ARBA00023002"/>
    </source>
</evidence>
<evidence type="ECO:0000256" key="2">
    <source>
        <dbReference type="ARBA" id="ARBA00022723"/>
    </source>
</evidence>
<feature type="binding site" evidence="13">
    <location>
        <position position="384"/>
    </location>
    <ligand>
        <name>IMP</name>
        <dbReference type="ChEBI" id="CHEBI:58053"/>
    </ligand>
</feature>
<dbReference type="InterPro" id="IPR013785">
    <property type="entry name" value="Aldolase_TIM"/>
</dbReference>
<reference evidence="21" key="1">
    <citation type="submission" date="2025-08" db="UniProtKB">
        <authorList>
            <consortium name="Ensembl"/>
        </authorList>
    </citation>
    <scope>IDENTIFICATION</scope>
</reference>
<dbReference type="AlphaFoldDB" id="A0A8C4HZX4"/>
<dbReference type="PANTHER" id="PTHR11911:SF74">
    <property type="entry name" value="INOSINE-5'-MONOPHOSPHATE DEHYDROGENASE 1"/>
    <property type="match status" value="1"/>
</dbReference>
<dbReference type="NCBIfam" id="TIGR01302">
    <property type="entry name" value="IMP_dehydrog"/>
    <property type="match status" value="1"/>
</dbReference>
<keyword evidence="22" id="KW-1185">Reference proteome</keyword>
<feature type="binding site" description="in other chain" evidence="13 16">
    <location>
        <position position="381"/>
    </location>
    <ligand>
        <name>K(+)</name>
        <dbReference type="ChEBI" id="CHEBI:29103"/>
        <note>ligand shared between two tetrameric partners</note>
    </ligand>
</feature>
<evidence type="ECO:0000256" key="19">
    <source>
        <dbReference type="RuleBase" id="RU003928"/>
    </source>
</evidence>
<comment type="cofactor">
    <cofactor evidence="13">
        <name>K(+)</name>
        <dbReference type="ChEBI" id="CHEBI:29103"/>
    </cofactor>
</comment>
<dbReference type="CDD" id="cd00381">
    <property type="entry name" value="IMPDH"/>
    <property type="match status" value="1"/>
</dbReference>
<feature type="binding site" evidence="13">
    <location>
        <begin position="442"/>
        <end position="443"/>
    </location>
    <ligand>
        <name>IMP</name>
        <dbReference type="ChEBI" id="CHEBI:58053"/>
    </ligand>
</feature>
<comment type="subunit">
    <text evidence="13">Homotetramer.</text>
</comment>
<dbReference type="PROSITE" id="PS00487">
    <property type="entry name" value="IMP_DH_GMP_RED"/>
    <property type="match status" value="1"/>
</dbReference>
<evidence type="ECO:0000256" key="14">
    <source>
        <dbReference type="PIRSR" id="PIRSR000130-1"/>
    </source>
</evidence>
<dbReference type="FunFam" id="3.20.20.70:FF:000007">
    <property type="entry name" value="Chromosome 19 SCAF14664, whole genome shotgun sequence"/>
    <property type="match status" value="1"/>
</dbReference>
<keyword evidence="1 13" id="KW-0963">Cytoplasm</keyword>
<feature type="active site" description="Proton acceptor" evidence="13 14">
    <location>
        <position position="483"/>
    </location>
</feature>
<evidence type="ECO:0000256" key="12">
    <source>
        <dbReference type="ARBA" id="ARBA00048028"/>
    </source>
</evidence>
<evidence type="ECO:0000313" key="22">
    <source>
        <dbReference type="Proteomes" id="UP000694389"/>
    </source>
</evidence>
<name>A0A8C4HZX4_DICLA</name>
<gene>
    <name evidence="13" type="primary">IMPDH</name>
    <name evidence="21" type="synonym">impdh1a</name>
</gene>
<feature type="binding site" description="in other chain" evidence="13 16">
    <location>
        <position position="383"/>
    </location>
    <ligand>
        <name>K(+)</name>
        <dbReference type="ChEBI" id="CHEBI:29103"/>
        <note>ligand shared between two tetrameric partners</note>
    </ligand>
</feature>
<dbReference type="EC" id="1.1.1.205" evidence="13 19"/>
<keyword evidence="5 13" id="KW-0658">Purine biosynthesis</keyword>
<evidence type="ECO:0000256" key="8">
    <source>
        <dbReference type="ARBA" id="ARBA00023027"/>
    </source>
</evidence>
<dbReference type="Ensembl" id="ENSDLAT00005052375.2">
    <property type="protein sequence ID" value="ENSDLAP00005049137.1"/>
    <property type="gene ID" value="ENSDLAG00005021343.2"/>
</dbReference>
<proteinExistence type="inferred from homology"/>
<evidence type="ECO:0000256" key="1">
    <source>
        <dbReference type="ARBA" id="ARBA00022490"/>
    </source>
</evidence>
<dbReference type="PROSITE" id="PS51371">
    <property type="entry name" value="CBS"/>
    <property type="match status" value="2"/>
</dbReference>
<feature type="binding site" description="in other chain" evidence="13 16">
    <location>
        <position position="386"/>
    </location>
    <ligand>
        <name>K(+)</name>
        <dbReference type="ChEBI" id="CHEBI:29103"/>
        <note>ligand shared between two tetrameric partners</note>
    </ligand>
</feature>
<dbReference type="InterPro" id="IPR005990">
    <property type="entry name" value="IMP_DH"/>
</dbReference>
<dbReference type="Gene3D" id="3.20.20.70">
    <property type="entry name" value="Aldolase class I"/>
    <property type="match status" value="1"/>
</dbReference>
<keyword evidence="10 13" id="KW-0539">Nucleus</keyword>
<dbReference type="GO" id="GO:0006183">
    <property type="term" value="P:GTP biosynthetic process"/>
    <property type="evidence" value="ECO:0007669"/>
    <property type="project" value="TreeGrafter"/>
</dbReference>
<comment type="activity regulation">
    <text evidence="13">Mycophenolic acid (MPA) is a non-competitive inhibitor that prevents formation of the closed enzyme conformation by binding to the same site as the amobile flap. In contrast, mizoribine monophosphate (MZP) is a competitive inhibitor that induces the closed conformation. MPA is a potent inhibitor of mammalian IMPDHs but a poor inhibitor of the bacterial enzymes. MZP is a more potent inhibitor of bacterial IMPDH.</text>
</comment>
<evidence type="ECO:0000256" key="10">
    <source>
        <dbReference type="ARBA" id="ARBA00023242"/>
    </source>
</evidence>
<evidence type="ECO:0000256" key="9">
    <source>
        <dbReference type="ARBA" id="ARBA00023122"/>
    </source>
</evidence>
<comment type="caution">
    <text evidence="13">Lacks conserved residue(s) required for the propagation of feature annotation.</text>
</comment>
<dbReference type="PANTHER" id="PTHR11911">
    <property type="entry name" value="INOSINE-5-MONOPHOSPHATE DEHYDROGENASE RELATED"/>
    <property type="match status" value="1"/>
</dbReference>
<organism evidence="21 22">
    <name type="scientific">Dicentrarchus labrax</name>
    <name type="common">European seabass</name>
    <name type="synonym">Morone labrax</name>
    <dbReference type="NCBI Taxonomy" id="13489"/>
    <lineage>
        <taxon>Eukaryota</taxon>
        <taxon>Metazoa</taxon>
        <taxon>Chordata</taxon>
        <taxon>Craniata</taxon>
        <taxon>Vertebrata</taxon>
        <taxon>Euteleostomi</taxon>
        <taxon>Actinopterygii</taxon>
        <taxon>Neopterygii</taxon>
        <taxon>Teleostei</taxon>
        <taxon>Neoteleostei</taxon>
        <taxon>Acanthomorphata</taxon>
        <taxon>Eupercaria</taxon>
        <taxon>Moronidae</taxon>
        <taxon>Dicentrarchus</taxon>
    </lineage>
</organism>
<feature type="binding site" evidence="13">
    <location>
        <position position="495"/>
    </location>
    <ligand>
        <name>IMP</name>
        <dbReference type="ChEBI" id="CHEBI:58053"/>
    </ligand>
</feature>
<keyword evidence="8 13" id="KW-0520">NAD</keyword>
<dbReference type="GO" id="GO:0000166">
    <property type="term" value="F:nucleotide binding"/>
    <property type="evidence" value="ECO:0007669"/>
    <property type="project" value="UniProtKB-UniRule"/>
</dbReference>
<feature type="binding site" evidence="13 15">
    <location>
        <begin position="329"/>
        <end position="331"/>
    </location>
    <ligand>
        <name>NAD(+)</name>
        <dbReference type="ChEBI" id="CHEBI:57540"/>
    </ligand>
</feature>
<evidence type="ECO:0000256" key="5">
    <source>
        <dbReference type="ARBA" id="ARBA00022755"/>
    </source>
</evidence>
<reference evidence="21" key="2">
    <citation type="submission" date="2025-09" db="UniProtKB">
        <authorList>
            <consortium name="Ensembl"/>
        </authorList>
    </citation>
    <scope>IDENTIFICATION</scope>
</reference>
<dbReference type="InterPro" id="IPR015875">
    <property type="entry name" value="IMP_DH/GMP_Rdtase_CS"/>
</dbReference>
<protein>
    <recommendedName>
        <fullName evidence="13 19">Inosine-5'-monophosphate dehydrogenase</fullName>
        <shortName evidence="13">IMP dehydrogenase</shortName>
        <shortName evidence="13">IMPD</shortName>
        <shortName evidence="13">IMPDH</shortName>
        <ecNumber evidence="13 19">1.1.1.205</ecNumber>
    </recommendedName>
</protein>
<comment type="catalytic activity">
    <reaction evidence="12 13 19">
        <text>IMP + NAD(+) + H2O = XMP + NADH + H(+)</text>
        <dbReference type="Rhea" id="RHEA:11708"/>
        <dbReference type="ChEBI" id="CHEBI:15377"/>
        <dbReference type="ChEBI" id="CHEBI:15378"/>
        <dbReference type="ChEBI" id="CHEBI:57464"/>
        <dbReference type="ChEBI" id="CHEBI:57540"/>
        <dbReference type="ChEBI" id="CHEBI:57945"/>
        <dbReference type="ChEBI" id="CHEBI:58053"/>
        <dbReference type="EC" id="1.1.1.205"/>
    </reaction>
</comment>
<evidence type="ECO:0000259" key="20">
    <source>
        <dbReference type="PROSITE" id="PS51371"/>
    </source>
</evidence>
<feature type="domain" description="CBS" evidence="20">
    <location>
        <begin position="234"/>
        <end position="292"/>
    </location>
</feature>
<dbReference type="UniPathway" id="UPA00601">
    <property type="reaction ID" value="UER00295"/>
</dbReference>
<evidence type="ECO:0000256" key="13">
    <source>
        <dbReference type="HAMAP-Rule" id="MF_03156"/>
    </source>
</evidence>
<evidence type="ECO:0000256" key="3">
    <source>
        <dbReference type="ARBA" id="ARBA00022737"/>
    </source>
</evidence>
<keyword evidence="9 17" id="KW-0129">CBS domain</keyword>
<dbReference type="GO" id="GO:0005737">
    <property type="term" value="C:cytoplasm"/>
    <property type="evidence" value="ECO:0007669"/>
    <property type="project" value="UniProtKB-SubCell"/>
</dbReference>
<comment type="similarity">
    <text evidence="13 18">Belongs to the IMPDH/GMPR family.</text>
</comment>
<dbReference type="GO" id="GO:0046872">
    <property type="term" value="F:metal ion binding"/>
    <property type="evidence" value="ECO:0007669"/>
    <property type="project" value="UniProtKB-UniRule"/>
</dbReference>
<keyword evidence="6 13" id="KW-0630">Potassium</keyword>
<feature type="active site" description="Thioimidate intermediate" evidence="13 14">
    <location>
        <position position="386"/>
    </location>
</feature>
<dbReference type="SUPFAM" id="SSF51412">
    <property type="entry name" value="Inosine monophosphate dehydrogenase (IMPDH)"/>
    <property type="match status" value="2"/>
</dbReference>
<evidence type="ECO:0000313" key="21">
    <source>
        <dbReference type="Ensembl" id="ENSDLAP00005049137.1"/>
    </source>
</evidence>
<dbReference type="GeneTree" id="ENSGT00940000154156"/>
<comment type="pathway">
    <text evidence="11 13 19">Purine metabolism; XMP biosynthesis via de novo pathway; XMP from IMP: step 1/1.</text>
</comment>
<dbReference type="PIRSF" id="PIRSF000130">
    <property type="entry name" value="IMPDH"/>
    <property type="match status" value="1"/>
</dbReference>
<feature type="domain" description="CBS" evidence="20">
    <location>
        <begin position="169"/>
        <end position="228"/>
    </location>
</feature>
<dbReference type="GO" id="GO:0005634">
    <property type="term" value="C:nucleus"/>
    <property type="evidence" value="ECO:0007669"/>
    <property type="project" value="UniProtKB-SubCell"/>
</dbReference>
<dbReference type="Pfam" id="PF00478">
    <property type="entry name" value="IMPDH"/>
    <property type="match status" value="1"/>
</dbReference>
<dbReference type="SMART" id="SM01240">
    <property type="entry name" value="IMPDH"/>
    <property type="match status" value="1"/>
</dbReference>
<dbReference type="InterPro" id="IPR001093">
    <property type="entry name" value="IMP_DH_GMPRt"/>
</dbReference>
<keyword evidence="3" id="KW-0677">Repeat</keyword>
<accession>A0A8C4HZX4</accession>
<feature type="binding site" evidence="13 15">
    <location>
        <begin position="379"/>
        <end position="381"/>
    </location>
    <ligand>
        <name>NAD(+)</name>
        <dbReference type="ChEBI" id="CHEBI:57540"/>
    </ligand>
</feature>
<keyword evidence="4 13" id="KW-0332">GMP biosynthesis</keyword>
<evidence type="ECO:0000256" key="16">
    <source>
        <dbReference type="PIRSR" id="PIRSR000130-4"/>
    </source>
</evidence>
<feature type="binding site" evidence="13">
    <location>
        <begin position="466"/>
        <end position="470"/>
    </location>
    <ligand>
        <name>IMP</name>
        <dbReference type="ChEBI" id="CHEBI:58053"/>
    </ligand>
</feature>
<evidence type="ECO:0000256" key="18">
    <source>
        <dbReference type="RuleBase" id="RU003927"/>
    </source>
</evidence>
<evidence type="ECO:0000256" key="15">
    <source>
        <dbReference type="PIRSR" id="PIRSR000130-3"/>
    </source>
</evidence>
<dbReference type="Proteomes" id="UP000694389">
    <property type="component" value="Unassembled WGS sequence"/>
</dbReference>